<evidence type="ECO:0000256" key="1">
    <source>
        <dbReference type="ARBA" id="ARBA00004477"/>
    </source>
</evidence>
<keyword evidence="8" id="KW-1185">Reference proteome</keyword>
<feature type="transmembrane region" description="Helical" evidence="6">
    <location>
        <begin position="419"/>
        <end position="437"/>
    </location>
</feature>
<comment type="subcellular location">
    <subcellularLocation>
        <location evidence="1">Endoplasmic reticulum membrane</location>
        <topology evidence="1">Multi-pass membrane protein</topology>
    </subcellularLocation>
</comment>
<reference evidence="7" key="1">
    <citation type="submission" date="2020-10" db="EMBL/GenBank/DDBJ databases">
        <authorList>
            <person name="Kikuchi T."/>
        </authorList>
    </citation>
    <scope>NUCLEOTIDE SEQUENCE</scope>
    <source>
        <strain evidence="7">NKZ352</strain>
    </source>
</reference>
<feature type="transmembrane region" description="Helical" evidence="6">
    <location>
        <begin position="491"/>
        <end position="514"/>
    </location>
</feature>
<feature type="transmembrane region" description="Helical" evidence="6">
    <location>
        <begin position="624"/>
        <end position="645"/>
    </location>
</feature>
<evidence type="ECO:0000313" key="7">
    <source>
        <dbReference type="EMBL" id="CAD6198527.1"/>
    </source>
</evidence>
<dbReference type="InterPro" id="IPR021013">
    <property type="entry name" value="ATPase_Vma12"/>
</dbReference>
<protein>
    <submittedName>
        <fullName evidence="7">Uncharacterized protein</fullName>
    </submittedName>
</protein>
<feature type="transmembrane region" description="Helical" evidence="6">
    <location>
        <begin position="130"/>
        <end position="152"/>
    </location>
</feature>
<keyword evidence="3" id="KW-0256">Endoplasmic reticulum</keyword>
<dbReference type="PANTHER" id="PTHR31394">
    <property type="entry name" value="TRANSMEMBRANE PROTEIN 199"/>
    <property type="match status" value="1"/>
</dbReference>
<evidence type="ECO:0000256" key="5">
    <source>
        <dbReference type="ARBA" id="ARBA00023136"/>
    </source>
</evidence>
<dbReference type="OrthoDB" id="5855077at2759"/>
<dbReference type="InterPro" id="IPR038377">
    <property type="entry name" value="Na/Glc_symporter_sf"/>
</dbReference>
<evidence type="ECO:0000256" key="4">
    <source>
        <dbReference type="ARBA" id="ARBA00022989"/>
    </source>
</evidence>
<dbReference type="Pfam" id="PF11712">
    <property type="entry name" value="Vma12"/>
    <property type="match status" value="1"/>
</dbReference>
<keyword evidence="4 6" id="KW-1133">Transmembrane helix</keyword>
<feature type="transmembrane region" description="Helical" evidence="6">
    <location>
        <begin position="391"/>
        <end position="413"/>
    </location>
</feature>
<dbReference type="GO" id="GO:0005789">
    <property type="term" value="C:endoplasmic reticulum membrane"/>
    <property type="evidence" value="ECO:0007669"/>
    <property type="project" value="UniProtKB-SubCell"/>
</dbReference>
<feature type="transmembrane region" description="Helical" evidence="6">
    <location>
        <begin position="313"/>
        <end position="337"/>
    </location>
</feature>
<keyword evidence="5 6" id="KW-0472">Membrane</keyword>
<dbReference type="Gene3D" id="1.20.1730.10">
    <property type="entry name" value="Sodium/glucose cotransporter"/>
    <property type="match status" value="1"/>
</dbReference>
<feature type="transmembrane region" description="Helical" evidence="6">
    <location>
        <begin position="652"/>
        <end position="673"/>
    </location>
</feature>
<gene>
    <name evidence="7" type="ORF">CAUJ_LOCUS14433</name>
</gene>
<dbReference type="AlphaFoldDB" id="A0A8S1HQW9"/>
<feature type="transmembrane region" description="Helical" evidence="6">
    <location>
        <begin position="757"/>
        <end position="776"/>
    </location>
</feature>
<evidence type="ECO:0000256" key="2">
    <source>
        <dbReference type="ARBA" id="ARBA00022692"/>
    </source>
</evidence>
<keyword evidence="2 6" id="KW-0812">Transmembrane</keyword>
<comment type="caution">
    <text evidence="7">The sequence shown here is derived from an EMBL/GenBank/DDBJ whole genome shotgun (WGS) entry which is preliminary data.</text>
</comment>
<name>A0A8S1HQW9_9PELO</name>
<dbReference type="GO" id="GO:0070072">
    <property type="term" value="P:vacuolar proton-transporting V-type ATPase complex assembly"/>
    <property type="evidence" value="ECO:0007669"/>
    <property type="project" value="InterPro"/>
</dbReference>
<sequence length="830" mass="93185">MAEWIVSADSRKIMKQLVLDAHLSPKDLSGIDDILEKNRVNFQDLKNLKKKLPNNVPICVFLEKLKLHFEPQEYTASLEAKTESLRQKQSQYEYKKIVQSVDPTQKYGKINHMENFGAEMKTVNRQVMSVVNVLITVVGAFFFGFSGVTYAYPHLKLDLATREKYGAGFPKADGRDGAFSLHAAPNFIYPGGMKGLVDLGGTRTYDLADAILANPYGRHRYQRYYQPYQQYYGYRTPNYQAYPYYPTYSNGYQNPSGINFDQYGNSFIGLKSVIQFQQGKLGTSPWRVAVTMTVVTVPAFFSWCLCVRGPSALFYQIGASTSVVLTALSSASILHYIPSPSISTFFQLRFLSENLESCVSLVQTLVLGSSSALLLYYSASFLSAVTSFSNYLLLPLIAYFSLFAIIFSGHSVIMNASLLLELLVMFSGVTVFLYNAIDDVASFTAIVPLAFRWTDSLISFFVGFIVNFYFLNSPFLYQAYSPMPTIHKLRLSIMLYGVFQLFLTLFAFLIATLFSNFLNRHCALSLSFGTFFQFTKVSVAAKFQAYAICAACLCVLNFCFRWCLLSVITVVWEQHLAKRLRSWNPLQQLCFLQLLLVVLLTLLLLAAVGAHITHLPIGFIFPQVVFVIFSAFAMVGGLVTCGYFLPFCSSKGALASFFLTSILLIINLCVSFANNSMRSLQNACDTDSSTGILSNVTHSTVSGLQHNIRYLLSSSRRNWMDYAQKDEAKDPRQRRLAINAEKVFSVVAHMPLQAQPIITYSAFIALCVFVSMMTGGQDQMSLDWNLIAFTWTASVRSPTSFSKRPFLETDSFRFAQRTQSSSSTNIHGYK</sequence>
<organism evidence="7 8">
    <name type="scientific">Caenorhabditis auriculariae</name>
    <dbReference type="NCBI Taxonomy" id="2777116"/>
    <lineage>
        <taxon>Eukaryota</taxon>
        <taxon>Metazoa</taxon>
        <taxon>Ecdysozoa</taxon>
        <taxon>Nematoda</taxon>
        <taxon>Chromadorea</taxon>
        <taxon>Rhabditida</taxon>
        <taxon>Rhabditina</taxon>
        <taxon>Rhabditomorpha</taxon>
        <taxon>Rhabditoidea</taxon>
        <taxon>Rhabditidae</taxon>
        <taxon>Peloderinae</taxon>
        <taxon>Caenorhabditis</taxon>
    </lineage>
</organism>
<dbReference type="PANTHER" id="PTHR31394:SF1">
    <property type="entry name" value="TRANSMEMBRANE PROTEIN 199"/>
    <property type="match status" value="1"/>
</dbReference>
<proteinExistence type="predicted"/>
<feature type="transmembrane region" description="Helical" evidence="6">
    <location>
        <begin position="286"/>
        <end position="306"/>
    </location>
</feature>
<accession>A0A8S1HQW9</accession>
<feature type="transmembrane region" description="Helical" evidence="6">
    <location>
        <begin position="449"/>
        <end position="471"/>
    </location>
</feature>
<evidence type="ECO:0000256" key="6">
    <source>
        <dbReference type="SAM" id="Phobius"/>
    </source>
</evidence>
<feature type="transmembrane region" description="Helical" evidence="6">
    <location>
        <begin position="589"/>
        <end position="612"/>
    </location>
</feature>
<dbReference type="EMBL" id="CAJGYM010000128">
    <property type="protein sequence ID" value="CAD6198527.1"/>
    <property type="molecule type" value="Genomic_DNA"/>
</dbReference>
<feature type="transmembrane region" description="Helical" evidence="6">
    <location>
        <begin position="545"/>
        <end position="568"/>
    </location>
</feature>
<evidence type="ECO:0000313" key="8">
    <source>
        <dbReference type="Proteomes" id="UP000835052"/>
    </source>
</evidence>
<dbReference type="Proteomes" id="UP000835052">
    <property type="component" value="Unassembled WGS sequence"/>
</dbReference>
<evidence type="ECO:0000256" key="3">
    <source>
        <dbReference type="ARBA" id="ARBA00022824"/>
    </source>
</evidence>